<accession>A0A2K1IZJ1</accession>
<dbReference type="EnsemblPlants" id="Pp3c18_440V3.1">
    <property type="protein sequence ID" value="PAC:32981906.CDS.1"/>
    <property type="gene ID" value="Pp3c18_440"/>
</dbReference>
<protein>
    <submittedName>
        <fullName evidence="1 2">Uncharacterized protein</fullName>
    </submittedName>
</protein>
<proteinExistence type="predicted"/>
<dbReference type="Gramene" id="Pp3c18_440V3.1">
    <property type="protein sequence ID" value="PAC:32981906.CDS.1"/>
    <property type="gene ID" value="Pp3c18_440"/>
</dbReference>
<organism evidence="1">
    <name type="scientific">Physcomitrium patens</name>
    <name type="common">Spreading-leaved earth moss</name>
    <name type="synonym">Physcomitrella patens</name>
    <dbReference type="NCBI Taxonomy" id="3218"/>
    <lineage>
        <taxon>Eukaryota</taxon>
        <taxon>Viridiplantae</taxon>
        <taxon>Streptophyta</taxon>
        <taxon>Embryophyta</taxon>
        <taxon>Bryophyta</taxon>
        <taxon>Bryophytina</taxon>
        <taxon>Bryopsida</taxon>
        <taxon>Funariidae</taxon>
        <taxon>Funariales</taxon>
        <taxon>Funariaceae</taxon>
        <taxon>Physcomitrium</taxon>
    </lineage>
</organism>
<reference evidence="1 3" key="2">
    <citation type="journal article" date="2018" name="Plant J.">
        <title>The Physcomitrella patens chromosome-scale assembly reveals moss genome structure and evolution.</title>
        <authorList>
            <person name="Lang D."/>
            <person name="Ullrich K.K."/>
            <person name="Murat F."/>
            <person name="Fuchs J."/>
            <person name="Jenkins J."/>
            <person name="Haas F.B."/>
            <person name="Piednoel M."/>
            <person name="Gundlach H."/>
            <person name="Van Bel M."/>
            <person name="Meyberg R."/>
            <person name="Vives C."/>
            <person name="Morata J."/>
            <person name="Symeonidi A."/>
            <person name="Hiss M."/>
            <person name="Muchero W."/>
            <person name="Kamisugi Y."/>
            <person name="Saleh O."/>
            <person name="Blanc G."/>
            <person name="Decker E.L."/>
            <person name="van Gessel N."/>
            <person name="Grimwood J."/>
            <person name="Hayes R.D."/>
            <person name="Graham S.W."/>
            <person name="Gunter L.E."/>
            <person name="McDaniel S.F."/>
            <person name="Hoernstein S.N.W."/>
            <person name="Larsson A."/>
            <person name="Li F.W."/>
            <person name="Perroud P.F."/>
            <person name="Phillips J."/>
            <person name="Ranjan P."/>
            <person name="Rokshar D.S."/>
            <person name="Rothfels C.J."/>
            <person name="Schneider L."/>
            <person name="Shu S."/>
            <person name="Stevenson D.W."/>
            <person name="Thummler F."/>
            <person name="Tillich M."/>
            <person name="Villarreal Aguilar J.C."/>
            <person name="Widiez T."/>
            <person name="Wong G.K."/>
            <person name="Wymore A."/>
            <person name="Zhang Y."/>
            <person name="Zimmer A.D."/>
            <person name="Quatrano R.S."/>
            <person name="Mayer K.F.X."/>
            <person name="Goodstein D."/>
            <person name="Casacuberta J.M."/>
            <person name="Vandepoele K."/>
            <person name="Reski R."/>
            <person name="Cuming A.C."/>
            <person name="Tuskan G.A."/>
            <person name="Maumus F."/>
            <person name="Salse J."/>
            <person name="Schmutz J."/>
            <person name="Rensing S.A."/>
        </authorList>
    </citation>
    <scope>NUCLEOTIDE SEQUENCE [LARGE SCALE GENOMIC DNA]</scope>
    <source>
        <strain evidence="2 3">cv. Gransden 2004</strain>
    </source>
</reference>
<reference evidence="2" key="3">
    <citation type="submission" date="2020-12" db="UniProtKB">
        <authorList>
            <consortium name="EnsemblPlants"/>
        </authorList>
    </citation>
    <scope>IDENTIFICATION</scope>
</reference>
<reference evidence="1 3" key="1">
    <citation type="journal article" date="2008" name="Science">
        <title>The Physcomitrella genome reveals evolutionary insights into the conquest of land by plants.</title>
        <authorList>
            <person name="Rensing S."/>
            <person name="Lang D."/>
            <person name="Zimmer A."/>
            <person name="Terry A."/>
            <person name="Salamov A."/>
            <person name="Shapiro H."/>
            <person name="Nishiyama T."/>
            <person name="Perroud P.-F."/>
            <person name="Lindquist E."/>
            <person name="Kamisugi Y."/>
            <person name="Tanahashi T."/>
            <person name="Sakakibara K."/>
            <person name="Fujita T."/>
            <person name="Oishi K."/>
            <person name="Shin-I T."/>
            <person name="Kuroki Y."/>
            <person name="Toyoda A."/>
            <person name="Suzuki Y."/>
            <person name="Hashimoto A."/>
            <person name="Yamaguchi K."/>
            <person name="Sugano A."/>
            <person name="Kohara Y."/>
            <person name="Fujiyama A."/>
            <person name="Anterola A."/>
            <person name="Aoki S."/>
            <person name="Ashton N."/>
            <person name="Barbazuk W.B."/>
            <person name="Barker E."/>
            <person name="Bennetzen J."/>
            <person name="Bezanilla M."/>
            <person name="Blankenship R."/>
            <person name="Cho S.H."/>
            <person name="Dutcher S."/>
            <person name="Estelle M."/>
            <person name="Fawcett J.A."/>
            <person name="Gundlach H."/>
            <person name="Hanada K."/>
            <person name="Heyl A."/>
            <person name="Hicks K.A."/>
            <person name="Hugh J."/>
            <person name="Lohr M."/>
            <person name="Mayer K."/>
            <person name="Melkozernov A."/>
            <person name="Murata T."/>
            <person name="Nelson D."/>
            <person name="Pils B."/>
            <person name="Prigge M."/>
            <person name="Reiss B."/>
            <person name="Renner T."/>
            <person name="Rombauts S."/>
            <person name="Rushton P."/>
            <person name="Sanderfoot A."/>
            <person name="Schween G."/>
            <person name="Shiu S.-H."/>
            <person name="Stueber K."/>
            <person name="Theodoulou F.L."/>
            <person name="Tu H."/>
            <person name="Van de Peer Y."/>
            <person name="Verrier P.J."/>
            <person name="Waters E."/>
            <person name="Wood A."/>
            <person name="Yang L."/>
            <person name="Cove D."/>
            <person name="Cuming A."/>
            <person name="Hasebe M."/>
            <person name="Lucas S."/>
            <person name="Mishler D.B."/>
            <person name="Reski R."/>
            <person name="Grigoriev I."/>
            <person name="Quatrano R.S."/>
            <person name="Boore J.L."/>
        </authorList>
    </citation>
    <scope>NUCLEOTIDE SEQUENCE [LARGE SCALE GENOMIC DNA]</scope>
    <source>
        <strain evidence="2 3">cv. Gransden 2004</strain>
    </source>
</reference>
<dbReference type="AlphaFoldDB" id="A0A2K1IZJ1"/>
<name>A0A2K1IZJ1_PHYPA</name>
<evidence type="ECO:0000313" key="2">
    <source>
        <dbReference type="EnsemblPlants" id="PAC:32981906.CDS.1"/>
    </source>
</evidence>
<sequence length="106" mass="11512">MSKLFCRQLSPLSRPFLRVFGVAEGIVGCQVGSPTPIFQNGRMRLTMDDVEKLLNGVLEHCTGLITATYSLDFFQKARFLPALGSCHLACLCLSSSVLSINATVMA</sequence>
<dbReference type="Proteomes" id="UP000006727">
    <property type="component" value="Chromosome 18"/>
</dbReference>
<keyword evidence="3" id="KW-1185">Reference proteome</keyword>
<evidence type="ECO:0000313" key="1">
    <source>
        <dbReference type="EMBL" id="PNR34689.1"/>
    </source>
</evidence>
<gene>
    <name evidence="1" type="ORF">PHYPA_022587</name>
</gene>
<dbReference type="InParanoid" id="A0A2K1IZJ1"/>
<dbReference type="EMBL" id="ABEU02000018">
    <property type="protein sequence ID" value="PNR34689.1"/>
    <property type="molecule type" value="Genomic_DNA"/>
</dbReference>
<evidence type="ECO:0000313" key="3">
    <source>
        <dbReference type="Proteomes" id="UP000006727"/>
    </source>
</evidence>